<dbReference type="EMBL" id="CP110509">
    <property type="protein sequence ID" value="WMB28845.1"/>
    <property type="molecule type" value="Genomic_DNA"/>
</dbReference>
<protein>
    <submittedName>
        <fullName evidence="1">Uncharacterized protein</fullName>
    </submittedName>
</protein>
<evidence type="ECO:0000313" key="1">
    <source>
        <dbReference type="EMBL" id="WMB28845.1"/>
    </source>
</evidence>
<gene>
    <name evidence="2" type="ORF">N1496_00020</name>
    <name evidence="1" type="ORF">N1496_09895</name>
</gene>
<accession>A0ABY9LKZ3</accession>
<dbReference type="EMBL" id="CP110509">
    <property type="protein sequence ID" value="WMB28847.1"/>
    <property type="molecule type" value="Genomic_DNA"/>
</dbReference>
<evidence type="ECO:0000313" key="3">
    <source>
        <dbReference type="Proteomes" id="UP001238096"/>
    </source>
</evidence>
<reference evidence="1" key="2">
    <citation type="journal article" date="2023" name="Lett. Appl. Microbiol.">
        <title>Genotypic characterization of Streptococcus didelphis causative of fatal infection in white-eared opossums.</title>
        <authorList>
            <person name="Breyer G.M."/>
            <person name="Rocha Jacques da Silva M.E."/>
            <person name="Slaviero M."/>
            <person name="Albuquerque de Almeida B."/>
            <person name="Machado Sousa da Silva E."/>
            <person name="de Queiroz Schmidt V.R."/>
            <person name="Alievi M."/>
            <person name="Maboni G."/>
            <person name="Petinatti Pavarini S."/>
            <person name="Maboni Siqueira F."/>
        </authorList>
    </citation>
    <scope>NUCLEOTIDE SEQUENCE</scope>
    <source>
        <strain evidence="1">LBVP101/21</strain>
    </source>
</reference>
<reference evidence="3" key="1">
    <citation type="submission" date="2022-10" db="EMBL/GenBank/DDBJ databases">
        <title>Streptococcus didelphis as causative of fatal infections in opossums (Didelphis albiventris).</title>
        <authorList>
            <person name="Breyer G.M."/>
            <person name="Da Silva M.E.R.J."/>
            <person name="Siqueira F.M."/>
        </authorList>
    </citation>
    <scope>NUCLEOTIDE SEQUENCE [LARGE SCALE GENOMIC DNA]</scope>
    <source>
        <strain evidence="3">LBVP101/21</strain>
    </source>
</reference>
<sequence>MDHNNQENSVMQSAGSFYDRQKSDISALNKLYRQ</sequence>
<organism evidence="1 3">
    <name type="scientific">Streptococcus didelphis</name>
    <dbReference type="NCBI Taxonomy" id="102886"/>
    <lineage>
        <taxon>Bacteria</taxon>
        <taxon>Bacillati</taxon>
        <taxon>Bacillota</taxon>
        <taxon>Bacilli</taxon>
        <taxon>Lactobacillales</taxon>
        <taxon>Streptococcaceae</taxon>
        <taxon>Streptococcus</taxon>
    </lineage>
</organism>
<name>A0ABY9LKZ3_9STRE</name>
<keyword evidence="3" id="KW-1185">Reference proteome</keyword>
<dbReference type="RefSeq" id="WP_245537474.1">
    <property type="nucleotide sequence ID" value="NZ_CP104407.1"/>
</dbReference>
<proteinExistence type="predicted"/>
<dbReference type="Proteomes" id="UP001238096">
    <property type="component" value="Chromosome"/>
</dbReference>
<evidence type="ECO:0000313" key="2">
    <source>
        <dbReference type="EMBL" id="WMB28847.1"/>
    </source>
</evidence>